<dbReference type="GO" id="GO:0000049">
    <property type="term" value="F:tRNA binding"/>
    <property type="evidence" value="ECO:0007669"/>
    <property type="project" value="InterPro"/>
</dbReference>
<dbReference type="Pfam" id="PF00749">
    <property type="entry name" value="tRNA-synt_1c"/>
    <property type="match status" value="1"/>
</dbReference>
<dbReference type="InterPro" id="IPR049940">
    <property type="entry name" value="GluQ/Sye"/>
</dbReference>
<keyword evidence="6 10" id="KW-0547">Nucleotide-binding</keyword>
<feature type="short sequence motif" description="'KMSKS' region" evidence="10">
    <location>
        <begin position="244"/>
        <end position="248"/>
    </location>
</feature>
<evidence type="ECO:0000256" key="9">
    <source>
        <dbReference type="ARBA" id="ARBA00023146"/>
    </source>
</evidence>
<dbReference type="SUPFAM" id="SSF52374">
    <property type="entry name" value="Nucleotidylyl transferase"/>
    <property type="match status" value="1"/>
</dbReference>
<evidence type="ECO:0000256" key="2">
    <source>
        <dbReference type="ARBA" id="ARBA00007894"/>
    </source>
</evidence>
<dbReference type="InterPro" id="IPR000924">
    <property type="entry name" value="Glu/Gln-tRNA-synth"/>
</dbReference>
<evidence type="ECO:0000256" key="5">
    <source>
        <dbReference type="ARBA" id="ARBA00022598"/>
    </source>
</evidence>
<dbReference type="FunFam" id="3.40.50.620:FF:000007">
    <property type="entry name" value="Glutamate--tRNA ligase"/>
    <property type="match status" value="1"/>
</dbReference>
<dbReference type="EC" id="6.1.1.17" evidence="10"/>
<name>A0A2H0VFE2_9BACT</name>
<dbReference type="Gene3D" id="1.10.10.350">
    <property type="match status" value="1"/>
</dbReference>
<evidence type="ECO:0000313" key="13">
    <source>
        <dbReference type="EMBL" id="PIR97827.1"/>
    </source>
</evidence>
<dbReference type="InterPro" id="IPR020751">
    <property type="entry name" value="aa-tRNA-synth_I_codon-bd_sub2"/>
</dbReference>
<reference evidence="14" key="1">
    <citation type="submission" date="2017-09" db="EMBL/GenBank/DDBJ databases">
        <title>Depth-based differentiation of microbial function through sediment-hosted aquifers and enrichment of novel symbionts in the deep terrestrial subsurface.</title>
        <authorList>
            <person name="Probst A.J."/>
            <person name="Ladd B."/>
            <person name="Jarett J.K."/>
            <person name="Geller-Mcgrath D.E."/>
            <person name="Sieber C.M.K."/>
            <person name="Emerson J.B."/>
            <person name="Anantharaman K."/>
            <person name="Thomas B.C."/>
            <person name="Malmstrom R."/>
            <person name="Stieglmeier M."/>
            <person name="Klingl A."/>
            <person name="Woyke T."/>
            <person name="Ryan C.M."/>
            <person name="Banfield J.F."/>
        </authorList>
    </citation>
    <scope>NUCLEOTIDE SEQUENCE [LARGE SCALE GENOMIC DNA]</scope>
</reference>
<dbReference type="GO" id="GO:0008270">
    <property type="term" value="F:zinc ion binding"/>
    <property type="evidence" value="ECO:0007669"/>
    <property type="project" value="InterPro"/>
</dbReference>
<comment type="caution">
    <text evidence="13">The sequence shown here is derived from an EMBL/GenBank/DDBJ whole genome shotgun (WGS) entry which is preliminary data.</text>
</comment>
<gene>
    <name evidence="10" type="primary">gltX</name>
    <name evidence="13" type="ORF">COT89_02875</name>
</gene>
<protein>
    <recommendedName>
        <fullName evidence="10">Glutamate--tRNA ligase</fullName>
        <ecNumber evidence="10">6.1.1.17</ecNumber>
    </recommendedName>
    <alternativeName>
        <fullName evidence="10">Glutamyl-tRNA synthetase</fullName>
        <shortName evidence="10">GluRS</shortName>
    </alternativeName>
</protein>
<comment type="function">
    <text evidence="10">Catalyzes the attachment of glutamate to tRNA(Glu) in a two-step reaction: glutamate is first activated by ATP to form Glu-AMP and then transferred to the acceptor end of tRNA(Glu).</text>
</comment>
<dbReference type="PRINTS" id="PR00987">
    <property type="entry name" value="TRNASYNTHGLU"/>
</dbReference>
<dbReference type="PANTHER" id="PTHR43311">
    <property type="entry name" value="GLUTAMATE--TRNA LIGASE"/>
    <property type="match status" value="1"/>
</dbReference>
<keyword evidence="5 10" id="KW-0436">Ligase</keyword>
<sequence>MSSDKKVRVRIAPSPTGPLHIGTARTALFNWLFAKKHKGEFILRIEDTDSERSDKKFEEDIEEGLRWLGLNWDEFYRQSERGAVYEEYLAKLLDSEKAYYCFCSKDELEERRQAMLAQGLAPKYSGRCRAIPAEEARQKAGGGEPYVIRLKVPDTKIEFNDLIRGKIEFDGSLMGDMIIARENGEPLYNFTVAVDDALSEITHIIRGDDHISNTPRQIFIIQALDFEIPEYAHLPMILNPNKSKMSKRSDNVSLESYIKSGYLKGAVLNFLAFMGWHPTDDREIMNIEELIKEFSLKRVQKGGAVFSDEKLDWFNNNHIRTTDTKELLELAKDFVPKSWKLNEAMIESIKGRINRLDELEETLRFYFELPNYEGALLKWQEMNFGEVELNLNKIKDVLDNMDENLKRDKVQKAIMEIINNGSRGEYLWPLRVALSGQKNSPGPFEILEALGKKESVKRVDLALEKLDIPETY</sequence>
<feature type="short sequence motif" description="'HIGH' region" evidence="10">
    <location>
        <begin position="13"/>
        <end position="23"/>
    </location>
</feature>
<keyword evidence="8 10" id="KW-0648">Protein biosynthesis</keyword>
<comment type="subcellular location">
    <subcellularLocation>
        <location evidence="1 10">Cytoplasm</location>
    </subcellularLocation>
</comment>
<evidence type="ECO:0000256" key="10">
    <source>
        <dbReference type="HAMAP-Rule" id="MF_00022"/>
    </source>
</evidence>
<dbReference type="HAMAP" id="MF_00022">
    <property type="entry name" value="Glu_tRNA_synth_type1"/>
    <property type="match status" value="1"/>
</dbReference>
<dbReference type="InterPro" id="IPR014729">
    <property type="entry name" value="Rossmann-like_a/b/a_fold"/>
</dbReference>
<evidence type="ECO:0000259" key="12">
    <source>
        <dbReference type="Pfam" id="PF19269"/>
    </source>
</evidence>
<dbReference type="PROSITE" id="PS00178">
    <property type="entry name" value="AA_TRNA_LIGASE_I"/>
    <property type="match status" value="1"/>
</dbReference>
<feature type="domain" description="Aminoacyl-tRNA synthetase class I anticodon-binding" evidence="12">
    <location>
        <begin position="326"/>
        <end position="462"/>
    </location>
</feature>
<dbReference type="CDD" id="cd00808">
    <property type="entry name" value="GluRS_core"/>
    <property type="match status" value="1"/>
</dbReference>
<dbReference type="InterPro" id="IPR001412">
    <property type="entry name" value="aa-tRNA-synth_I_CS"/>
</dbReference>
<dbReference type="GO" id="GO:0006424">
    <property type="term" value="P:glutamyl-tRNA aminoacylation"/>
    <property type="evidence" value="ECO:0007669"/>
    <property type="project" value="UniProtKB-UniRule"/>
</dbReference>
<dbReference type="AlphaFoldDB" id="A0A2H0VFE2"/>
<organism evidence="13 14">
    <name type="scientific">Candidatus Colwellbacteria bacterium CG10_big_fil_rev_8_21_14_0_10_42_22</name>
    <dbReference type="NCBI Taxonomy" id="1974540"/>
    <lineage>
        <taxon>Bacteria</taxon>
        <taxon>Candidatus Colwelliibacteriota</taxon>
    </lineage>
</organism>
<evidence type="ECO:0000313" key="14">
    <source>
        <dbReference type="Proteomes" id="UP000231466"/>
    </source>
</evidence>
<keyword evidence="4 10" id="KW-0963">Cytoplasm</keyword>
<dbReference type="PANTHER" id="PTHR43311:SF2">
    <property type="entry name" value="GLUTAMATE--TRNA LIGASE, MITOCHONDRIAL-RELATED"/>
    <property type="match status" value="1"/>
</dbReference>
<dbReference type="Gene3D" id="3.40.50.620">
    <property type="entry name" value="HUPs"/>
    <property type="match status" value="1"/>
</dbReference>
<evidence type="ECO:0000256" key="7">
    <source>
        <dbReference type="ARBA" id="ARBA00022840"/>
    </source>
</evidence>
<dbReference type="Proteomes" id="UP000231466">
    <property type="component" value="Unassembled WGS sequence"/>
</dbReference>
<comment type="subunit">
    <text evidence="3 10">Monomer.</text>
</comment>
<accession>A0A2H0VFE2</accession>
<evidence type="ECO:0000256" key="8">
    <source>
        <dbReference type="ARBA" id="ARBA00022917"/>
    </source>
</evidence>
<dbReference type="InterPro" id="IPR045462">
    <property type="entry name" value="aa-tRNA-synth_I_cd-bd"/>
</dbReference>
<dbReference type="GO" id="GO:0005829">
    <property type="term" value="C:cytosol"/>
    <property type="evidence" value="ECO:0007669"/>
    <property type="project" value="TreeGrafter"/>
</dbReference>
<evidence type="ECO:0000259" key="11">
    <source>
        <dbReference type="Pfam" id="PF00749"/>
    </source>
</evidence>
<dbReference type="EMBL" id="PFAH01000009">
    <property type="protein sequence ID" value="PIR97827.1"/>
    <property type="molecule type" value="Genomic_DNA"/>
</dbReference>
<dbReference type="InterPro" id="IPR008925">
    <property type="entry name" value="aa_tRNA-synth_I_cd-bd_sf"/>
</dbReference>
<evidence type="ECO:0000256" key="1">
    <source>
        <dbReference type="ARBA" id="ARBA00004496"/>
    </source>
</evidence>
<proteinExistence type="inferred from homology"/>
<evidence type="ECO:0000256" key="3">
    <source>
        <dbReference type="ARBA" id="ARBA00011245"/>
    </source>
</evidence>
<comment type="similarity">
    <text evidence="2 10">Belongs to the class-I aminoacyl-tRNA synthetase family. Glutamate--tRNA ligase type 1 subfamily.</text>
</comment>
<dbReference type="NCBIfam" id="TIGR00464">
    <property type="entry name" value="gltX_bact"/>
    <property type="match status" value="1"/>
</dbReference>
<comment type="caution">
    <text evidence="10">Lacks conserved residue(s) required for the propagation of feature annotation.</text>
</comment>
<evidence type="ECO:0000256" key="6">
    <source>
        <dbReference type="ARBA" id="ARBA00022741"/>
    </source>
</evidence>
<dbReference type="GO" id="GO:0004818">
    <property type="term" value="F:glutamate-tRNA ligase activity"/>
    <property type="evidence" value="ECO:0007669"/>
    <property type="project" value="UniProtKB-UniRule"/>
</dbReference>
<dbReference type="Pfam" id="PF19269">
    <property type="entry name" value="Anticodon_2"/>
    <property type="match status" value="1"/>
</dbReference>
<dbReference type="InterPro" id="IPR020058">
    <property type="entry name" value="Glu/Gln-tRNA-synth_Ib_cat-dom"/>
</dbReference>
<feature type="domain" description="Glutamyl/glutaminyl-tRNA synthetase class Ib catalytic" evidence="11">
    <location>
        <begin position="6"/>
        <end position="313"/>
    </location>
</feature>
<evidence type="ECO:0000256" key="4">
    <source>
        <dbReference type="ARBA" id="ARBA00022490"/>
    </source>
</evidence>
<comment type="catalytic activity">
    <reaction evidence="10">
        <text>tRNA(Glu) + L-glutamate + ATP = L-glutamyl-tRNA(Glu) + AMP + diphosphate</text>
        <dbReference type="Rhea" id="RHEA:23540"/>
        <dbReference type="Rhea" id="RHEA-COMP:9663"/>
        <dbReference type="Rhea" id="RHEA-COMP:9680"/>
        <dbReference type="ChEBI" id="CHEBI:29985"/>
        <dbReference type="ChEBI" id="CHEBI:30616"/>
        <dbReference type="ChEBI" id="CHEBI:33019"/>
        <dbReference type="ChEBI" id="CHEBI:78442"/>
        <dbReference type="ChEBI" id="CHEBI:78520"/>
        <dbReference type="ChEBI" id="CHEBI:456215"/>
        <dbReference type="EC" id="6.1.1.17"/>
    </reaction>
</comment>
<dbReference type="InterPro" id="IPR033910">
    <property type="entry name" value="GluRS_core"/>
</dbReference>
<feature type="binding site" evidence="10">
    <location>
        <position position="247"/>
    </location>
    <ligand>
        <name>ATP</name>
        <dbReference type="ChEBI" id="CHEBI:30616"/>
    </ligand>
</feature>
<dbReference type="InterPro" id="IPR004527">
    <property type="entry name" value="Glu-tRNA-ligase_bac/mito"/>
</dbReference>
<keyword evidence="9 10" id="KW-0030">Aminoacyl-tRNA synthetase</keyword>
<dbReference type="SUPFAM" id="SSF48163">
    <property type="entry name" value="An anticodon-binding domain of class I aminoacyl-tRNA synthetases"/>
    <property type="match status" value="1"/>
</dbReference>
<dbReference type="GO" id="GO:0005524">
    <property type="term" value="F:ATP binding"/>
    <property type="evidence" value="ECO:0007669"/>
    <property type="project" value="UniProtKB-UniRule"/>
</dbReference>
<keyword evidence="7 10" id="KW-0067">ATP-binding</keyword>